<dbReference type="RefSeq" id="XP_009229356.1">
    <property type="nucleotide sequence ID" value="XM_009231092.1"/>
</dbReference>
<evidence type="ECO:0000256" key="1">
    <source>
        <dbReference type="SAM" id="SignalP"/>
    </source>
</evidence>
<dbReference type="STRING" id="644352.J3PI59"/>
<dbReference type="Proteomes" id="UP000006039">
    <property type="component" value="Unassembled WGS sequence"/>
</dbReference>
<reference evidence="3" key="4">
    <citation type="journal article" date="2015" name="G3 (Bethesda)">
        <title>Genome sequences of three phytopathogenic species of the Magnaporthaceae family of fungi.</title>
        <authorList>
            <person name="Okagaki L.H."/>
            <person name="Nunes C.C."/>
            <person name="Sailsbery J."/>
            <person name="Clay B."/>
            <person name="Brown D."/>
            <person name="John T."/>
            <person name="Oh Y."/>
            <person name="Young N."/>
            <person name="Fitzgerald M."/>
            <person name="Haas B.J."/>
            <person name="Zeng Q."/>
            <person name="Young S."/>
            <person name="Adiconis X."/>
            <person name="Fan L."/>
            <person name="Levin J.Z."/>
            <person name="Mitchell T.K."/>
            <person name="Okubara P.A."/>
            <person name="Farman M.L."/>
            <person name="Kohn L.M."/>
            <person name="Birren B."/>
            <person name="Ma L.-J."/>
            <person name="Dean R.A."/>
        </authorList>
    </citation>
    <scope>NUCLEOTIDE SEQUENCE</scope>
    <source>
        <strain evidence="3">R3-111a-1</strain>
    </source>
</reference>
<name>J3PI59_GAET3</name>
<evidence type="ECO:0000313" key="3">
    <source>
        <dbReference type="EnsemblFungi" id="EJT69571"/>
    </source>
</evidence>
<dbReference type="VEuPathDB" id="FungiDB:GGTG_13187"/>
<reference evidence="2" key="2">
    <citation type="submission" date="2010-07" db="EMBL/GenBank/DDBJ databases">
        <authorList>
            <consortium name="The Broad Institute Genome Sequencing Platform"/>
            <consortium name="Broad Institute Genome Sequencing Center for Infectious Disease"/>
            <person name="Ma L.-J."/>
            <person name="Dead R."/>
            <person name="Young S."/>
            <person name="Zeng Q."/>
            <person name="Koehrsen M."/>
            <person name="Alvarado L."/>
            <person name="Berlin A."/>
            <person name="Chapman S.B."/>
            <person name="Chen Z."/>
            <person name="Freedman E."/>
            <person name="Gellesch M."/>
            <person name="Goldberg J."/>
            <person name="Griggs A."/>
            <person name="Gujja S."/>
            <person name="Heilman E.R."/>
            <person name="Heiman D."/>
            <person name="Hepburn T."/>
            <person name="Howarth C."/>
            <person name="Jen D."/>
            <person name="Larson L."/>
            <person name="Mehta T."/>
            <person name="Neiman D."/>
            <person name="Pearson M."/>
            <person name="Roberts A."/>
            <person name="Saif S."/>
            <person name="Shea T."/>
            <person name="Shenoy N."/>
            <person name="Sisk P."/>
            <person name="Stolte C."/>
            <person name="Sykes S."/>
            <person name="Walk T."/>
            <person name="White J."/>
            <person name="Yandava C."/>
            <person name="Haas B."/>
            <person name="Nusbaum C."/>
            <person name="Birren B."/>
        </authorList>
    </citation>
    <scope>NUCLEOTIDE SEQUENCE</scope>
    <source>
        <strain evidence="2">R3-111a-1</strain>
    </source>
</reference>
<reference evidence="4" key="1">
    <citation type="submission" date="2010-07" db="EMBL/GenBank/DDBJ databases">
        <title>The genome sequence of Gaeumannomyces graminis var. tritici strain R3-111a-1.</title>
        <authorList>
            <consortium name="The Broad Institute Genome Sequencing Platform"/>
            <person name="Ma L.-J."/>
            <person name="Dead R."/>
            <person name="Young S."/>
            <person name="Zeng Q."/>
            <person name="Koehrsen M."/>
            <person name="Alvarado L."/>
            <person name="Berlin A."/>
            <person name="Chapman S.B."/>
            <person name="Chen Z."/>
            <person name="Freedman E."/>
            <person name="Gellesch M."/>
            <person name="Goldberg J."/>
            <person name="Griggs A."/>
            <person name="Gujja S."/>
            <person name="Heilman E.R."/>
            <person name="Heiman D."/>
            <person name="Hepburn T."/>
            <person name="Howarth C."/>
            <person name="Jen D."/>
            <person name="Larson L."/>
            <person name="Mehta T."/>
            <person name="Neiman D."/>
            <person name="Pearson M."/>
            <person name="Roberts A."/>
            <person name="Saif S."/>
            <person name="Shea T."/>
            <person name="Shenoy N."/>
            <person name="Sisk P."/>
            <person name="Stolte C."/>
            <person name="Sykes S."/>
            <person name="Walk T."/>
            <person name="White J."/>
            <person name="Yandava C."/>
            <person name="Haas B."/>
            <person name="Nusbaum C."/>
            <person name="Birren B."/>
        </authorList>
    </citation>
    <scope>NUCLEOTIDE SEQUENCE [LARGE SCALE GENOMIC DNA]</scope>
    <source>
        <strain evidence="4">R3-111a-1</strain>
    </source>
</reference>
<dbReference type="AlphaFoldDB" id="J3PI59"/>
<proteinExistence type="predicted"/>
<dbReference type="EnsemblFungi" id="EJT69571">
    <property type="protein sequence ID" value="EJT69571"/>
    <property type="gene ID" value="GGTG_13187"/>
</dbReference>
<dbReference type="EMBL" id="GL385404">
    <property type="protein sequence ID" value="EJT69571.1"/>
    <property type="molecule type" value="Genomic_DNA"/>
</dbReference>
<organism evidence="2">
    <name type="scientific">Gaeumannomyces tritici (strain R3-111a-1)</name>
    <name type="common">Wheat and barley take-all root rot fungus</name>
    <name type="synonym">Gaeumannomyces graminis var. tritici</name>
    <dbReference type="NCBI Taxonomy" id="644352"/>
    <lineage>
        <taxon>Eukaryota</taxon>
        <taxon>Fungi</taxon>
        <taxon>Dikarya</taxon>
        <taxon>Ascomycota</taxon>
        <taxon>Pezizomycotina</taxon>
        <taxon>Sordariomycetes</taxon>
        <taxon>Sordariomycetidae</taxon>
        <taxon>Magnaporthales</taxon>
        <taxon>Magnaporthaceae</taxon>
        <taxon>Gaeumannomyces</taxon>
    </lineage>
</organism>
<accession>J3PI59</accession>
<feature type="chain" id="PRO_5015095326" description="Ecp2 effector protein domain-containing protein" evidence="1">
    <location>
        <begin position="22"/>
        <end position="211"/>
    </location>
</feature>
<dbReference type="OrthoDB" id="5006988at2759"/>
<protein>
    <recommendedName>
        <fullName evidence="5">Ecp2 effector protein domain-containing protein</fullName>
    </recommendedName>
</protein>
<sequence length="211" mass="22598">MRPSTALLSSLLGLATAMSSGEEFTSSGTPDGGFTIPKGLPDGIYSVSVDEAGVAHHTTVSTLSSRSEGAAPLDVLGAVKRRRSGGATLQKRDWGFDCGGGREMNHQATDTAVDLLRRECGGGKTVGVGTHLYGIGNSGGHQVAAFFCLFDHNPSERACYNSEAGLRYEAITQVCGWYREGWTDWYSGSTKEYTYGYHLVDDNKNFCGRNH</sequence>
<keyword evidence="1" id="KW-0732">Signal</keyword>
<reference evidence="2" key="3">
    <citation type="submission" date="2010-09" db="EMBL/GenBank/DDBJ databases">
        <title>Annotation of Gaeumannomyces graminis var. tritici R3-111a-1.</title>
        <authorList>
            <consortium name="The Broad Institute Genome Sequencing Platform"/>
            <person name="Ma L.-J."/>
            <person name="Dead R."/>
            <person name="Young S.K."/>
            <person name="Zeng Q."/>
            <person name="Gargeya S."/>
            <person name="Fitzgerald M."/>
            <person name="Haas B."/>
            <person name="Abouelleil A."/>
            <person name="Alvarado L."/>
            <person name="Arachchi H.M."/>
            <person name="Berlin A."/>
            <person name="Brown A."/>
            <person name="Chapman S.B."/>
            <person name="Chen Z."/>
            <person name="Dunbar C."/>
            <person name="Freedman E."/>
            <person name="Gearin G."/>
            <person name="Gellesch M."/>
            <person name="Goldberg J."/>
            <person name="Griggs A."/>
            <person name="Gujja S."/>
            <person name="Heiman D."/>
            <person name="Howarth C."/>
            <person name="Larson L."/>
            <person name="Lui A."/>
            <person name="MacDonald P.J.P."/>
            <person name="Mehta T."/>
            <person name="Montmayeur A."/>
            <person name="Murphy C."/>
            <person name="Neiman D."/>
            <person name="Pearson M."/>
            <person name="Priest M."/>
            <person name="Roberts A."/>
            <person name="Saif S."/>
            <person name="Shea T."/>
            <person name="Shenoy N."/>
            <person name="Sisk P."/>
            <person name="Stolte C."/>
            <person name="Sykes S."/>
            <person name="Yandava C."/>
            <person name="Wortman J."/>
            <person name="Nusbaum C."/>
            <person name="Birren B."/>
        </authorList>
    </citation>
    <scope>NUCLEOTIDE SEQUENCE</scope>
    <source>
        <strain evidence="2">R3-111a-1</strain>
    </source>
</reference>
<dbReference type="HOGENOM" id="CLU_103046_0_0_1"/>
<gene>
    <name evidence="3" type="primary">20353645</name>
    <name evidence="2" type="ORF">GGTG_13187</name>
</gene>
<dbReference type="eggNOG" id="ENOG502RK97">
    <property type="taxonomic scope" value="Eukaryota"/>
</dbReference>
<feature type="signal peptide" evidence="1">
    <location>
        <begin position="1"/>
        <end position="21"/>
    </location>
</feature>
<reference evidence="3" key="5">
    <citation type="submission" date="2018-04" db="UniProtKB">
        <authorList>
            <consortium name="EnsemblFungi"/>
        </authorList>
    </citation>
    <scope>IDENTIFICATION</scope>
    <source>
        <strain evidence="3">R3-111a-1</strain>
    </source>
</reference>
<keyword evidence="4" id="KW-1185">Reference proteome</keyword>
<evidence type="ECO:0008006" key="5">
    <source>
        <dbReference type="Google" id="ProtNLM"/>
    </source>
</evidence>
<evidence type="ECO:0000313" key="2">
    <source>
        <dbReference type="EMBL" id="EJT69571.1"/>
    </source>
</evidence>
<evidence type="ECO:0000313" key="4">
    <source>
        <dbReference type="Proteomes" id="UP000006039"/>
    </source>
</evidence>
<dbReference type="GeneID" id="20353645"/>